<comment type="caution">
    <text evidence="2">The sequence shown here is derived from an EMBL/GenBank/DDBJ whole genome shotgun (WGS) entry which is preliminary data.</text>
</comment>
<dbReference type="InterPro" id="IPR012337">
    <property type="entry name" value="RNaseH-like_sf"/>
</dbReference>
<evidence type="ECO:0000259" key="1">
    <source>
        <dbReference type="Pfam" id="PF00078"/>
    </source>
</evidence>
<dbReference type="PANTHER" id="PTHR48475">
    <property type="entry name" value="RIBONUCLEASE H"/>
    <property type="match status" value="1"/>
</dbReference>
<name>A0AAW2KQZ1_SESRA</name>
<dbReference type="Gene3D" id="3.30.420.10">
    <property type="entry name" value="Ribonuclease H-like superfamily/Ribonuclease H"/>
    <property type="match status" value="1"/>
</dbReference>
<reference evidence="2" key="1">
    <citation type="submission" date="2020-06" db="EMBL/GenBank/DDBJ databases">
        <authorList>
            <person name="Li T."/>
            <person name="Hu X."/>
            <person name="Zhang T."/>
            <person name="Song X."/>
            <person name="Zhang H."/>
            <person name="Dai N."/>
            <person name="Sheng W."/>
            <person name="Hou X."/>
            <person name="Wei L."/>
        </authorList>
    </citation>
    <scope>NUCLEOTIDE SEQUENCE</scope>
    <source>
        <strain evidence="2">G02</strain>
        <tissue evidence="2">Leaf</tissue>
    </source>
</reference>
<dbReference type="SUPFAM" id="SSF53098">
    <property type="entry name" value="Ribonuclease H-like"/>
    <property type="match status" value="1"/>
</dbReference>
<gene>
    <name evidence="2" type="ORF">Sradi_5837600</name>
</gene>
<dbReference type="InterPro" id="IPR036397">
    <property type="entry name" value="RNaseH_sf"/>
</dbReference>
<feature type="domain" description="Reverse transcriptase" evidence="1">
    <location>
        <begin position="100"/>
        <end position="183"/>
    </location>
</feature>
<dbReference type="SUPFAM" id="SSF56672">
    <property type="entry name" value="DNA/RNA polymerases"/>
    <property type="match status" value="1"/>
</dbReference>
<dbReference type="Gene3D" id="3.10.10.10">
    <property type="entry name" value="HIV Type 1 Reverse Transcriptase, subunit A, domain 1"/>
    <property type="match status" value="1"/>
</dbReference>
<dbReference type="GO" id="GO:0003676">
    <property type="term" value="F:nucleic acid binding"/>
    <property type="evidence" value="ECO:0007669"/>
    <property type="project" value="InterPro"/>
</dbReference>
<dbReference type="CDD" id="cd01647">
    <property type="entry name" value="RT_LTR"/>
    <property type="match status" value="1"/>
</dbReference>
<reference evidence="2" key="2">
    <citation type="journal article" date="2024" name="Plant">
        <title>Genomic evolution and insights into agronomic trait innovations of Sesamum species.</title>
        <authorList>
            <person name="Miao H."/>
            <person name="Wang L."/>
            <person name="Qu L."/>
            <person name="Liu H."/>
            <person name="Sun Y."/>
            <person name="Le M."/>
            <person name="Wang Q."/>
            <person name="Wei S."/>
            <person name="Zheng Y."/>
            <person name="Lin W."/>
            <person name="Duan Y."/>
            <person name="Cao H."/>
            <person name="Xiong S."/>
            <person name="Wang X."/>
            <person name="Wei L."/>
            <person name="Li C."/>
            <person name="Ma Q."/>
            <person name="Ju M."/>
            <person name="Zhao R."/>
            <person name="Li G."/>
            <person name="Mu C."/>
            <person name="Tian Q."/>
            <person name="Mei H."/>
            <person name="Zhang T."/>
            <person name="Gao T."/>
            <person name="Zhang H."/>
        </authorList>
    </citation>
    <scope>NUCLEOTIDE SEQUENCE</scope>
    <source>
        <strain evidence="2">G02</strain>
    </source>
</reference>
<dbReference type="PANTHER" id="PTHR48475:SF2">
    <property type="entry name" value="RIBONUCLEASE H"/>
    <property type="match status" value="1"/>
</dbReference>
<dbReference type="InterPro" id="IPR000477">
    <property type="entry name" value="RT_dom"/>
</dbReference>
<evidence type="ECO:0000313" key="2">
    <source>
        <dbReference type="EMBL" id="KAL0308953.1"/>
    </source>
</evidence>
<dbReference type="Gene3D" id="3.30.70.270">
    <property type="match status" value="1"/>
</dbReference>
<dbReference type="InterPro" id="IPR043128">
    <property type="entry name" value="Rev_trsase/Diguanyl_cyclase"/>
</dbReference>
<organism evidence="2">
    <name type="scientific">Sesamum radiatum</name>
    <name type="common">Black benniseed</name>
    <dbReference type="NCBI Taxonomy" id="300843"/>
    <lineage>
        <taxon>Eukaryota</taxon>
        <taxon>Viridiplantae</taxon>
        <taxon>Streptophyta</taxon>
        <taxon>Embryophyta</taxon>
        <taxon>Tracheophyta</taxon>
        <taxon>Spermatophyta</taxon>
        <taxon>Magnoliopsida</taxon>
        <taxon>eudicotyledons</taxon>
        <taxon>Gunneridae</taxon>
        <taxon>Pentapetalae</taxon>
        <taxon>asterids</taxon>
        <taxon>lamiids</taxon>
        <taxon>Lamiales</taxon>
        <taxon>Pedaliaceae</taxon>
        <taxon>Sesamum</taxon>
    </lineage>
</organism>
<dbReference type="InterPro" id="IPR043502">
    <property type="entry name" value="DNA/RNA_pol_sf"/>
</dbReference>
<protein>
    <submittedName>
        <fullName evidence="2">Retrovirus-related Pol polyprotein from transposon gypsy</fullName>
    </submittedName>
</protein>
<proteinExistence type="predicted"/>
<dbReference type="EMBL" id="JACGWJ010000027">
    <property type="protein sequence ID" value="KAL0308953.1"/>
    <property type="molecule type" value="Genomic_DNA"/>
</dbReference>
<accession>A0AAW2KQZ1</accession>
<dbReference type="AlphaFoldDB" id="A0AAW2KQZ1"/>
<sequence>MENAKGDEIVFGEKDMEEGMGSQNDPMVIRMDIAHFVVHKEAKEWKRTKVMERIELVKEHKEIELDSCGTGEDNKNRGGATSCREMENVHGFYISQQSCLKDPYALPQIDLLVDSTARCALFSMMDANQGYHQIFMAEEDRDKTSFITENGIYCYNVMPFRLKNTGATYQRLVNKMFKDLISKNHGGCREEVYPGREGCSGTGDNSKEASTLLPITQDSGANKSPLETNHAADAFRHLVKWVVELGEFDIEYQSKIAIKAQVLADFVVELTGEMEQQRRGGWMLHVDGPSTSNAGETGVLLQGPEGVEIEVAIKLDFPTTNNEALTIGLEIALKTGVKQFDVYTDSQLVAMHIEGS</sequence>
<dbReference type="Pfam" id="PF00078">
    <property type="entry name" value="RVT_1"/>
    <property type="match status" value="1"/>
</dbReference>